<proteinExistence type="predicted"/>
<evidence type="ECO:0000313" key="1">
    <source>
        <dbReference type="EMBL" id="KAA8831666.1"/>
    </source>
</evidence>
<comment type="caution">
    <text evidence="1">The sequence shown here is derived from an EMBL/GenBank/DDBJ whole genome shotgun (WGS) entry which is preliminary data.</text>
</comment>
<dbReference type="AlphaFoldDB" id="A0A5M9ZVK2"/>
<dbReference type="RefSeq" id="WP_150380839.1">
    <property type="nucleotide sequence ID" value="NZ_RZUI01000002.1"/>
</dbReference>
<gene>
    <name evidence="1" type="ORF">EMO89_02785</name>
</gene>
<organism evidence="1 2">
    <name type="scientific">Bifidobacterium tissieri</name>
    <dbReference type="NCBI Taxonomy" id="1630162"/>
    <lineage>
        <taxon>Bacteria</taxon>
        <taxon>Bacillati</taxon>
        <taxon>Actinomycetota</taxon>
        <taxon>Actinomycetes</taxon>
        <taxon>Bifidobacteriales</taxon>
        <taxon>Bifidobacteriaceae</taxon>
        <taxon>Bifidobacterium</taxon>
    </lineage>
</organism>
<dbReference type="EMBL" id="RZUI01000002">
    <property type="protein sequence ID" value="KAA8831666.1"/>
    <property type="molecule type" value="Genomic_DNA"/>
</dbReference>
<dbReference type="Proteomes" id="UP000412028">
    <property type="component" value="Unassembled WGS sequence"/>
</dbReference>
<sequence length="87" mass="10276">MALINIGWTNAGSFHSNAWESTRLCRMTEWKPVMEGHQVACENADKFHYSMFYWLTDGWITWQTSEAWQVPENCWHNATFNFLVTRG</sequence>
<name>A0A5M9ZVK2_9BIFI</name>
<evidence type="ECO:0000313" key="2">
    <source>
        <dbReference type="Proteomes" id="UP000412028"/>
    </source>
</evidence>
<accession>A0A5M9ZVK2</accession>
<reference evidence="1 2" key="1">
    <citation type="journal article" date="2019" name="Syst. Appl. Microbiol.">
        <title>Characterization of Bifidobacterium species in feaces of the Egyptian fruit bat: Description of B. vespertilionis sp. nov. and B. rousetti sp. nov.</title>
        <authorList>
            <person name="Modesto M."/>
            <person name="Satti M."/>
            <person name="Watanabe K."/>
            <person name="Puglisi E."/>
            <person name="Morelli L."/>
            <person name="Huang C.-H."/>
            <person name="Liou J.-S."/>
            <person name="Miyashita M."/>
            <person name="Tamura T."/>
            <person name="Saito S."/>
            <person name="Mori K."/>
            <person name="Huang L."/>
            <person name="Sciavilla P."/>
            <person name="Sandri C."/>
            <person name="Spiezio C."/>
            <person name="Vitali F."/>
            <person name="Cavalieri D."/>
            <person name="Perpetuini G."/>
            <person name="Tofalo R."/>
            <person name="Bonetti A."/>
            <person name="Arita M."/>
            <person name="Mattarelli P."/>
        </authorList>
    </citation>
    <scope>NUCLEOTIDE SEQUENCE [LARGE SCALE GENOMIC DNA]</scope>
    <source>
        <strain evidence="1 2">RST7</strain>
    </source>
</reference>
<protein>
    <submittedName>
        <fullName evidence="1">Uncharacterized protein</fullName>
    </submittedName>
</protein>